<keyword evidence="2" id="KW-1185">Reference proteome</keyword>
<dbReference type="Pfam" id="PF11011">
    <property type="entry name" value="DUF2849"/>
    <property type="match status" value="1"/>
</dbReference>
<dbReference type="AlphaFoldDB" id="D9QGJ1"/>
<dbReference type="OrthoDB" id="9815695at2"/>
<dbReference type="BioCyc" id="BSUB633149:G1GM8-1483-MONOMER"/>
<dbReference type="EMBL" id="CP002102">
    <property type="protein sequence ID" value="ADL00807.1"/>
    <property type="molecule type" value="Genomic_DNA"/>
</dbReference>
<accession>D9QGJ1</accession>
<evidence type="ECO:0000313" key="2">
    <source>
        <dbReference type="Proteomes" id="UP000002696"/>
    </source>
</evidence>
<dbReference type="InterPro" id="IPR021270">
    <property type="entry name" value="DUF2849"/>
</dbReference>
<name>D9QGJ1_BRESC</name>
<evidence type="ECO:0008006" key="3">
    <source>
        <dbReference type="Google" id="ProtNLM"/>
    </source>
</evidence>
<dbReference type="InParanoid" id="D9QGJ1"/>
<sequence>MRIVTANRLSDGRVIYLGDGDRPVDSVSEAVAFDDDGAEAARDRAAGRPEVFVNPYLVEVADHAFVGRDRLKESIRSAGPTVGNSLSGAPV</sequence>
<protein>
    <recommendedName>
        <fullName evidence="3">DUF2849 domain-containing protein</fullName>
    </recommendedName>
</protein>
<dbReference type="Proteomes" id="UP000002696">
    <property type="component" value="Chromosome"/>
</dbReference>
<proteinExistence type="predicted"/>
<evidence type="ECO:0000313" key="1">
    <source>
        <dbReference type="EMBL" id="ADL00807.1"/>
    </source>
</evidence>
<organism evidence="1 2">
    <name type="scientific">Brevundimonas subvibrioides (strain ATCC 15264 / DSM 4735 / LMG 14903 / NBRC 16000 / CB 81)</name>
    <name type="common">Caulobacter subvibrioides</name>
    <dbReference type="NCBI Taxonomy" id="633149"/>
    <lineage>
        <taxon>Bacteria</taxon>
        <taxon>Pseudomonadati</taxon>
        <taxon>Pseudomonadota</taxon>
        <taxon>Alphaproteobacteria</taxon>
        <taxon>Caulobacterales</taxon>
        <taxon>Caulobacteraceae</taxon>
        <taxon>Brevundimonas</taxon>
    </lineage>
</organism>
<dbReference type="RefSeq" id="WP_013268910.1">
    <property type="nucleotide sequence ID" value="NC_014375.1"/>
</dbReference>
<reference evidence="2" key="1">
    <citation type="journal article" date="2011" name="J. Bacteriol.">
        <title>Genome sequences of eight morphologically diverse alphaproteobacteria.</title>
        <authorList>
            <consortium name="US DOE Joint Genome Institute"/>
            <person name="Brown P.J."/>
            <person name="Kysela D.T."/>
            <person name="Buechlein A."/>
            <person name="Hemmerich C."/>
            <person name="Brun Y.V."/>
        </authorList>
    </citation>
    <scope>NUCLEOTIDE SEQUENCE [LARGE SCALE GENOMIC DNA]</scope>
    <source>
        <strain evidence="2">ATCC 15264 / DSM 4735 / LMG 14903 / NBRC 16000 / CB 81</strain>
    </source>
</reference>
<dbReference type="HOGENOM" id="CLU_157881_1_1_5"/>
<gene>
    <name evidence="1" type="ordered locus">Bresu_1496</name>
</gene>
<dbReference type="KEGG" id="bsb:Bresu_1496"/>
<dbReference type="STRING" id="633149.Bresu_1496"/>